<feature type="transmembrane region" description="Helical" evidence="2">
    <location>
        <begin position="218"/>
        <end position="241"/>
    </location>
</feature>
<dbReference type="EMBL" id="MCFL01000005">
    <property type="protein sequence ID" value="ORZ39414.1"/>
    <property type="molecule type" value="Genomic_DNA"/>
</dbReference>
<protein>
    <submittedName>
        <fullName evidence="3">Uncharacterized protein</fullName>
    </submittedName>
</protein>
<comment type="caution">
    <text evidence="3">The sequence shown here is derived from an EMBL/GenBank/DDBJ whole genome shotgun (WGS) entry which is preliminary data.</text>
</comment>
<evidence type="ECO:0000313" key="4">
    <source>
        <dbReference type="Proteomes" id="UP000193411"/>
    </source>
</evidence>
<keyword evidence="4" id="KW-1185">Reference proteome</keyword>
<keyword evidence="2" id="KW-0472">Membrane</keyword>
<evidence type="ECO:0000256" key="2">
    <source>
        <dbReference type="SAM" id="Phobius"/>
    </source>
</evidence>
<feature type="transmembrane region" description="Helical" evidence="2">
    <location>
        <begin position="247"/>
        <end position="269"/>
    </location>
</feature>
<evidence type="ECO:0000313" key="3">
    <source>
        <dbReference type="EMBL" id="ORZ39414.1"/>
    </source>
</evidence>
<gene>
    <name evidence="3" type="ORF">BCR44DRAFT_157156</name>
</gene>
<proteinExistence type="predicted"/>
<feature type="region of interest" description="Disordered" evidence="1">
    <location>
        <begin position="380"/>
        <end position="444"/>
    </location>
</feature>
<feature type="compositionally biased region" description="Basic and acidic residues" evidence="1">
    <location>
        <begin position="355"/>
        <end position="364"/>
    </location>
</feature>
<feature type="transmembrane region" description="Helical" evidence="2">
    <location>
        <begin position="49"/>
        <end position="73"/>
    </location>
</feature>
<name>A0A1Y2HZK9_9FUNG</name>
<accession>A0A1Y2HZK9</accession>
<feature type="transmembrane region" description="Helical" evidence="2">
    <location>
        <begin position="16"/>
        <end position="37"/>
    </location>
</feature>
<feature type="region of interest" description="Disordered" evidence="1">
    <location>
        <begin position="311"/>
        <end position="364"/>
    </location>
</feature>
<organism evidence="3 4">
    <name type="scientific">Catenaria anguillulae PL171</name>
    <dbReference type="NCBI Taxonomy" id="765915"/>
    <lineage>
        <taxon>Eukaryota</taxon>
        <taxon>Fungi</taxon>
        <taxon>Fungi incertae sedis</taxon>
        <taxon>Blastocladiomycota</taxon>
        <taxon>Blastocladiomycetes</taxon>
        <taxon>Blastocladiales</taxon>
        <taxon>Catenariaceae</taxon>
        <taxon>Catenaria</taxon>
    </lineage>
</organism>
<feature type="compositionally biased region" description="Basic and acidic residues" evidence="1">
    <location>
        <begin position="435"/>
        <end position="444"/>
    </location>
</feature>
<evidence type="ECO:0000256" key="1">
    <source>
        <dbReference type="SAM" id="MobiDB-lite"/>
    </source>
</evidence>
<feature type="transmembrane region" description="Helical" evidence="2">
    <location>
        <begin position="172"/>
        <end position="197"/>
    </location>
</feature>
<dbReference type="STRING" id="765915.A0A1Y2HZK9"/>
<sequence>MPVTWVADFSNPRDQIMLAGVVLQVAAFCALIWNMTLVLPHWKKSKTHFWHASLVGSTLLMCVPLFECAFVFSRFTDQTLWSFPPVLTAVGDFFGRSAYLIINVCRLYRLRIVAPLRRTAATRYFYTASSIIGLSMAACIISSFQLRLAENALPARSRATPEVLRLRDQDRLISFIAFMITTITSVAVDYLFFKIVVMSQQKIHGQVEVPADVKREILMPYIPAFIVDAVYIVCLMLSFFAPTIPSIVFLTITLGKLVPTIDTIIFFRFSIEQTKTLLRSLTSNSGGTGTGTAGGATTGGAYAMSKIQSQVARPTGTMPTAPPPQAPAPASIHPLSLSMKPGPESHNSSSNMNKRKSEFNTEDRGSISYESLPRHNLTAHLTIQPPPMPTGTAAHNQSGLRTPRSPANLLSPLSPPFSSDMNGHVSPRRGSLPKHTSDPRSPRS</sequence>
<keyword evidence="2" id="KW-1133">Transmembrane helix</keyword>
<dbReference type="OrthoDB" id="5596570at2759"/>
<keyword evidence="2" id="KW-0812">Transmembrane</keyword>
<feature type="compositionally biased region" description="Low complexity" evidence="1">
    <location>
        <begin position="403"/>
        <end position="419"/>
    </location>
</feature>
<feature type="transmembrane region" description="Helical" evidence="2">
    <location>
        <begin position="124"/>
        <end position="144"/>
    </location>
</feature>
<reference evidence="3 4" key="1">
    <citation type="submission" date="2016-07" db="EMBL/GenBank/DDBJ databases">
        <title>Pervasive Adenine N6-methylation of Active Genes in Fungi.</title>
        <authorList>
            <consortium name="DOE Joint Genome Institute"/>
            <person name="Mondo S.J."/>
            <person name="Dannebaum R.O."/>
            <person name="Kuo R.C."/>
            <person name="Labutti K."/>
            <person name="Haridas S."/>
            <person name="Kuo A."/>
            <person name="Salamov A."/>
            <person name="Ahrendt S.R."/>
            <person name="Lipzen A."/>
            <person name="Sullivan W."/>
            <person name="Andreopoulos W.B."/>
            <person name="Clum A."/>
            <person name="Lindquist E."/>
            <person name="Daum C."/>
            <person name="Ramamoorthy G.K."/>
            <person name="Gryganskyi A."/>
            <person name="Culley D."/>
            <person name="Magnuson J.K."/>
            <person name="James T.Y."/>
            <person name="O'Malley M.A."/>
            <person name="Stajich J.E."/>
            <person name="Spatafora J.W."/>
            <person name="Visel A."/>
            <person name="Grigoriev I.V."/>
        </authorList>
    </citation>
    <scope>NUCLEOTIDE SEQUENCE [LARGE SCALE GENOMIC DNA]</scope>
    <source>
        <strain evidence="3 4">PL171</strain>
    </source>
</reference>
<dbReference type="AlphaFoldDB" id="A0A1Y2HZK9"/>
<dbReference type="Proteomes" id="UP000193411">
    <property type="component" value="Unassembled WGS sequence"/>
</dbReference>